<dbReference type="GO" id="GO:0031146">
    <property type="term" value="P:SCF-dependent proteasomal ubiquitin-dependent protein catabolic process"/>
    <property type="evidence" value="ECO:0007669"/>
    <property type="project" value="TreeGrafter"/>
</dbReference>
<evidence type="ECO:0000256" key="1">
    <source>
        <dbReference type="ARBA" id="ARBA00022786"/>
    </source>
</evidence>
<accession>A0A8H6BQ30</accession>
<dbReference type="GO" id="GO:0019005">
    <property type="term" value="C:SCF ubiquitin ligase complex"/>
    <property type="evidence" value="ECO:0007669"/>
    <property type="project" value="TreeGrafter"/>
</dbReference>
<organism evidence="3 4">
    <name type="scientific">Dekkera bruxellensis</name>
    <name type="common">Brettanomyces custersii</name>
    <dbReference type="NCBI Taxonomy" id="5007"/>
    <lineage>
        <taxon>Eukaryota</taxon>
        <taxon>Fungi</taxon>
        <taxon>Dikarya</taxon>
        <taxon>Ascomycota</taxon>
        <taxon>Saccharomycotina</taxon>
        <taxon>Pichiomycetes</taxon>
        <taxon>Pichiales</taxon>
        <taxon>Pichiaceae</taxon>
        <taxon>Brettanomyces</taxon>
    </lineage>
</organism>
<dbReference type="PANTHER" id="PTHR12874:SF9">
    <property type="entry name" value="F-BOX ONLY PROTEIN 48"/>
    <property type="match status" value="1"/>
</dbReference>
<dbReference type="PROSITE" id="PS50181">
    <property type="entry name" value="FBOX"/>
    <property type="match status" value="1"/>
</dbReference>
<feature type="domain" description="F-box" evidence="2">
    <location>
        <begin position="126"/>
        <end position="176"/>
    </location>
</feature>
<dbReference type="SUPFAM" id="SSF81383">
    <property type="entry name" value="F-box domain"/>
    <property type="match status" value="1"/>
</dbReference>
<evidence type="ECO:0000259" key="2">
    <source>
        <dbReference type="PROSITE" id="PS50181"/>
    </source>
</evidence>
<dbReference type="GO" id="GO:0005737">
    <property type="term" value="C:cytoplasm"/>
    <property type="evidence" value="ECO:0007669"/>
    <property type="project" value="TreeGrafter"/>
</dbReference>
<sequence length="397" mass="47066">MSSDIDEIERKLKGLSLRDMRCNSKISPTQYAISLFEVAAAKEHVGLLSEAAEYYRKAYKLDDKVDKQYRTKLLEKLPPLEKRKAGIPKVDHRFVRLDLSKIQVQKLLSTFSECEFEPLDEEQNPEIPIAILPDEMLMYILKLLQLMNASAWFNLSMTCKKMAYLGFYDIRTWKVMAKSVYSKQVYRIEEGTKYRQIMRKKWGRQYLKMLRERPFIKYRGVYVSTVITQKPGGREEFSSSWAVPFRMITYYRYYRFFQDGSSLKLLTILEPSKVIPLLYKNWKELIKRQELEDKEGSNRPLVNSTTKRWYNIYEGTFSISPEGLLIVKSEGSQRDWNFIDRLQIENGGRYSRHDRLKWIEMGYINTLNNEPGTFGLESEKDFKFMRVEEYADPARRV</sequence>
<name>A0A8H6BQ30_DEKBR</name>
<dbReference type="EMBL" id="JABCYN010000009">
    <property type="protein sequence ID" value="KAF6015692.1"/>
    <property type="molecule type" value="Genomic_DNA"/>
</dbReference>
<dbReference type="InterPro" id="IPR001810">
    <property type="entry name" value="F-box_dom"/>
</dbReference>
<dbReference type="PANTHER" id="PTHR12874">
    <property type="entry name" value="F-BOX ONLY PROTEIN 48-RELATED"/>
    <property type="match status" value="1"/>
</dbReference>
<dbReference type="InterPro" id="IPR036047">
    <property type="entry name" value="F-box-like_dom_sf"/>
</dbReference>
<gene>
    <name evidence="3" type="ORF">HII12_000854</name>
</gene>
<keyword evidence="1" id="KW-0833">Ubl conjugation pathway</keyword>
<reference evidence="3 4" key="1">
    <citation type="journal article" date="2020" name="Appl. Microbiol. Biotechnol.">
        <title>Targeted gene deletion in Brettanomyces bruxellensis with an expression-free CRISPR-Cas9 system.</title>
        <authorList>
            <person name="Varela C."/>
            <person name="Bartel C."/>
            <person name="Onetto C."/>
            <person name="Borneman A."/>
        </authorList>
    </citation>
    <scope>NUCLEOTIDE SEQUENCE [LARGE SCALE GENOMIC DNA]</scope>
    <source>
        <strain evidence="3 4">AWRI1613</strain>
    </source>
</reference>
<dbReference type="Pfam" id="PF00646">
    <property type="entry name" value="F-box"/>
    <property type="match status" value="1"/>
</dbReference>
<dbReference type="AlphaFoldDB" id="A0A8H6BQ30"/>
<protein>
    <recommendedName>
        <fullName evidence="2">F-box domain-containing protein</fullName>
    </recommendedName>
</protein>
<dbReference type="InterPro" id="IPR045464">
    <property type="entry name" value="Hrt3/FBXO9_C"/>
</dbReference>
<proteinExistence type="predicted"/>
<dbReference type="Proteomes" id="UP000568158">
    <property type="component" value="Unassembled WGS sequence"/>
</dbReference>
<evidence type="ECO:0000313" key="4">
    <source>
        <dbReference type="Proteomes" id="UP000568158"/>
    </source>
</evidence>
<evidence type="ECO:0000313" key="3">
    <source>
        <dbReference type="EMBL" id="KAF6015692.1"/>
    </source>
</evidence>
<comment type="caution">
    <text evidence="3">The sequence shown here is derived from an EMBL/GenBank/DDBJ whole genome shotgun (WGS) entry which is preliminary data.</text>
</comment>
<dbReference type="Pfam" id="PF19270">
    <property type="entry name" value="FBO_C"/>
    <property type="match status" value="1"/>
</dbReference>